<organism evidence="1 2">
    <name type="scientific">Coprococcus eutactus</name>
    <dbReference type="NCBI Taxonomy" id="33043"/>
    <lineage>
        <taxon>Bacteria</taxon>
        <taxon>Bacillati</taxon>
        <taxon>Bacillota</taxon>
        <taxon>Clostridia</taxon>
        <taxon>Lachnospirales</taxon>
        <taxon>Lachnospiraceae</taxon>
        <taxon>Coprococcus</taxon>
    </lineage>
</organism>
<evidence type="ECO:0000313" key="1">
    <source>
        <dbReference type="EMBL" id="RGS36646.1"/>
    </source>
</evidence>
<accession>A0A412IHH3</accession>
<comment type="caution">
    <text evidence="1">The sequence shown here is derived from an EMBL/GenBank/DDBJ whole genome shotgun (WGS) entry which is preliminary data.</text>
</comment>
<dbReference type="Proteomes" id="UP000283295">
    <property type="component" value="Unassembled WGS sequence"/>
</dbReference>
<dbReference type="AlphaFoldDB" id="A0A412IHH3"/>
<gene>
    <name evidence="1" type="ORF">DWX94_12905</name>
</gene>
<proteinExistence type="predicted"/>
<evidence type="ECO:0000313" key="2">
    <source>
        <dbReference type="Proteomes" id="UP000283295"/>
    </source>
</evidence>
<sequence length="76" mass="9115">MKDLMKPDNSKCDTQNEGLIKCMRAINRVAVQLKNRKIDESDIQEYMMTGKTNLPKEFKEIMDQQIHEFVDRVYRY</sequence>
<dbReference type="OrthoDB" id="9769994at2"/>
<reference evidence="1 2" key="1">
    <citation type="submission" date="2018-08" db="EMBL/GenBank/DDBJ databases">
        <title>A genome reference for cultivated species of the human gut microbiota.</title>
        <authorList>
            <person name="Zou Y."/>
            <person name="Xue W."/>
            <person name="Luo G."/>
        </authorList>
    </citation>
    <scope>NUCLEOTIDE SEQUENCE [LARGE SCALE GENOMIC DNA]</scope>
    <source>
        <strain evidence="1 2">AF22-21</strain>
    </source>
</reference>
<dbReference type="EMBL" id="QRVK01000051">
    <property type="protein sequence ID" value="RGS36646.1"/>
    <property type="molecule type" value="Genomic_DNA"/>
</dbReference>
<name>A0A412IHH3_9FIRM</name>
<protein>
    <submittedName>
        <fullName evidence="1">Uncharacterized protein</fullName>
    </submittedName>
</protein>